<accession>A0ACC2L190</accession>
<evidence type="ECO:0000313" key="1">
    <source>
        <dbReference type="EMBL" id="KAJ8627123.1"/>
    </source>
</evidence>
<dbReference type="Proteomes" id="UP001234297">
    <property type="component" value="Chromosome 6"/>
</dbReference>
<protein>
    <submittedName>
        <fullName evidence="1">Uncharacterized protein</fullName>
    </submittedName>
</protein>
<evidence type="ECO:0000313" key="2">
    <source>
        <dbReference type="Proteomes" id="UP001234297"/>
    </source>
</evidence>
<proteinExistence type="predicted"/>
<gene>
    <name evidence="1" type="ORF">MRB53_020430</name>
</gene>
<name>A0ACC2L190_PERAE</name>
<reference evidence="1 2" key="1">
    <citation type="journal article" date="2022" name="Hortic Res">
        <title>A haplotype resolved chromosomal level avocado genome allows analysis of novel avocado genes.</title>
        <authorList>
            <person name="Nath O."/>
            <person name="Fletcher S.J."/>
            <person name="Hayward A."/>
            <person name="Shaw L.M."/>
            <person name="Masouleh A.K."/>
            <person name="Furtado A."/>
            <person name="Henry R.J."/>
            <person name="Mitter N."/>
        </authorList>
    </citation>
    <scope>NUCLEOTIDE SEQUENCE [LARGE SCALE GENOMIC DNA]</scope>
    <source>
        <strain evidence="2">cv. Hass</strain>
    </source>
</reference>
<sequence length="1008" mass="111720">MSLTELIPIGAVLSVLTNELLETASAAKDVLIDKESFAALSKYLYDIEPVLEELQRRELNDSQAARQALGIFKEDVKKAKYLVEKYKNCGRFYLLIKCRSIVKEVQEITRNIGRSLAALSLASTEILADISETVNRLHIEMQKAEFVACQSQLKIVEKLDQGLQEHKVDQTFANIILEDIARAVGVPIEPSEISKELDIFRKEKEEAAARKEQAEVLFLEQVIKLLSRADAANDQEEVRARYYRRVQSIEGFDEQNEYIPPLKAFMCPIEKMVMVDPVSLCTGTACERTAIQAWIDSGKRTDPETGQFLDDLSLVPNIGLWQTIEEWRELNYCIRIRSVKGKLQSGIDLDAEEALSQIRKLIGENPINRDWVAFGGIINILVPLLGSLHNRKVKIWALVTLRVVVEGHSRNKDKVVEFGGLDHVIHCLGRSPNVSKAAIELLFELLLDGSGWNSSLLNLLAQKNSAFIFLVALLNGTITESAAKAEAILLKLCDGNDDNISRAADANWYKPLINRLCQGSESSKISMAGILVKTELTDQNVKLLGEEGVIPPLVQMISGGLESKRCALSALFKLSRSRENKKLVAAAGGVLIVLEQLFSSHVPTLIREKCSEILERFCSEDGIKFLVDADGAPPELDPFVTNLLAIQQNPDLYYSIRKPALRTLLAICKFEEVVLEKIVASLNGVSVILPLLEHTDMEVRGVTVKLLSLFSQRDPHEITEFLLQQSRLKGFVCFLEDESRSDVQIAAVGILAHLPKSNERLTKNLIELNVLPMIFKILNCGNMEGKENALSALFRFSDPSNIDAQQMIVDLGAYPLFVSILKFGTVTAKERAAILIANLSLSSPKLAVVSVMTSCKFFRRAHIPVCEAHGGLCTVTTSFCLLKANALPDLVKLLQERVHETAYAAVQALATLVQEEFSCRGANVLHKANAISPMLDVLNWGTDALKEEVLRLLEKVFEAKEVATMYCSLAKIPLVGLAIEGRDNRQLGRRAARVLAYLEASSSSISVV</sequence>
<keyword evidence="2" id="KW-1185">Reference proteome</keyword>
<dbReference type="EMBL" id="CM056814">
    <property type="protein sequence ID" value="KAJ8627123.1"/>
    <property type="molecule type" value="Genomic_DNA"/>
</dbReference>
<comment type="caution">
    <text evidence="1">The sequence shown here is derived from an EMBL/GenBank/DDBJ whole genome shotgun (WGS) entry which is preliminary data.</text>
</comment>
<organism evidence="1 2">
    <name type="scientific">Persea americana</name>
    <name type="common">Avocado</name>
    <dbReference type="NCBI Taxonomy" id="3435"/>
    <lineage>
        <taxon>Eukaryota</taxon>
        <taxon>Viridiplantae</taxon>
        <taxon>Streptophyta</taxon>
        <taxon>Embryophyta</taxon>
        <taxon>Tracheophyta</taxon>
        <taxon>Spermatophyta</taxon>
        <taxon>Magnoliopsida</taxon>
        <taxon>Magnoliidae</taxon>
        <taxon>Laurales</taxon>
        <taxon>Lauraceae</taxon>
        <taxon>Persea</taxon>
    </lineage>
</organism>